<evidence type="ECO:0000313" key="3">
    <source>
        <dbReference type="EMBL" id="EFA84510.1"/>
    </source>
</evidence>
<dbReference type="FunCoup" id="D3B2D5">
    <property type="interactions" value="8"/>
</dbReference>
<comment type="caution">
    <text evidence="3">The sequence shown here is derived from an EMBL/GenBank/DDBJ whole genome shotgun (WGS) entry which is preliminary data.</text>
</comment>
<dbReference type="InterPro" id="IPR001279">
    <property type="entry name" value="Metallo-B-lactamas"/>
</dbReference>
<keyword evidence="4" id="KW-1185">Reference proteome</keyword>
<protein>
    <submittedName>
        <fullName evidence="3">Beta-lactamase-like domain-containing protein</fullName>
    </submittedName>
</protein>
<dbReference type="InParanoid" id="D3B2D5"/>
<dbReference type="Pfam" id="PF12706">
    <property type="entry name" value="Lactamase_B_2"/>
    <property type="match status" value="1"/>
</dbReference>
<dbReference type="AlphaFoldDB" id="D3B2D5"/>
<dbReference type="PIRSF" id="PIRSF038896">
    <property type="entry name" value="NAPE-PLD"/>
    <property type="match status" value="1"/>
</dbReference>
<sequence length="354" mass="40081">MSVASTTVNSLVNVGASVATNALGKTRAIFNNGRFVNPWFHMTNGEIFKSVLKWKFTLNPTKIEPLTEHEKQHVHPVLEVDLDRLRQPVDNSKLRCTWIGHSTFLMQFAGVNFLTDPVFADRCSPFSFAGPKRYRDIPVPLAKLPKVDFIVISHNHYDHLDISVVKEIGNSVRWFVPVGLKQWFKDAAGVDNVSELSWWEEDSFSERIQLVATPCHHNTGRGLHDRFKTLWCSWCIIDRTTGKKIYFGGDTAYCDVFKEIGHHIDGIDFSLLPIGAYAPRDPLKEMHVDPAEAVMIHQDIRSKRSIGCHWGTFILSDEPLLEPPRKLKEAAELNGLGADEFTAMKIGETRDFAL</sequence>
<dbReference type="PANTHER" id="PTHR15032">
    <property type="entry name" value="N-ACYL-PHOSPHATIDYLETHANOLAMINE-HYDROLYZING PHOSPHOLIPASE D"/>
    <property type="match status" value="1"/>
</dbReference>
<feature type="binding site" evidence="1">
    <location>
        <position position="157"/>
    </location>
    <ligand>
        <name>an N-acyl-1,2-diacyl-sn-glycero-3-phosphoethanolamine</name>
        <dbReference type="ChEBI" id="CHEBI:62537"/>
    </ligand>
</feature>
<proteinExistence type="predicted"/>
<dbReference type="GeneID" id="31358070"/>
<evidence type="ECO:0000259" key="2">
    <source>
        <dbReference type="Pfam" id="PF12706"/>
    </source>
</evidence>
<feature type="binding site" evidence="1">
    <location>
        <position position="287"/>
    </location>
    <ligand>
        <name>an N-acyl-1,2-diacyl-sn-glycero-3-phosphoethanolamine</name>
        <dbReference type="ChEBI" id="CHEBI:62537"/>
    </ligand>
</feature>
<dbReference type="InterPro" id="IPR036866">
    <property type="entry name" value="RibonucZ/Hydroxyglut_hydro"/>
</dbReference>
<feature type="domain" description="Metallo-beta-lactamase" evidence="2">
    <location>
        <begin position="112"/>
        <end position="310"/>
    </location>
</feature>
<accession>D3B2D5</accession>
<dbReference type="RefSeq" id="XP_020436623.1">
    <property type="nucleotide sequence ID" value="XM_020573528.1"/>
</dbReference>
<dbReference type="GO" id="GO:0005737">
    <property type="term" value="C:cytoplasm"/>
    <property type="evidence" value="ECO:0007669"/>
    <property type="project" value="TreeGrafter"/>
</dbReference>
<reference evidence="3 4" key="1">
    <citation type="journal article" date="2011" name="Genome Res.">
        <title>Phylogeny-wide analysis of social amoeba genomes highlights ancient origins for complex intercellular communication.</title>
        <authorList>
            <person name="Heidel A.J."/>
            <person name="Lawal H.M."/>
            <person name="Felder M."/>
            <person name="Schilde C."/>
            <person name="Helps N.R."/>
            <person name="Tunggal B."/>
            <person name="Rivero F."/>
            <person name="John U."/>
            <person name="Schleicher M."/>
            <person name="Eichinger L."/>
            <person name="Platzer M."/>
            <person name="Noegel A.A."/>
            <person name="Schaap P."/>
            <person name="Gloeckner G."/>
        </authorList>
    </citation>
    <scope>NUCLEOTIDE SEQUENCE [LARGE SCALE GENOMIC DNA]</scope>
    <source>
        <strain evidence="4">ATCC 26659 / Pp 5 / PN500</strain>
    </source>
</reference>
<evidence type="ECO:0000256" key="1">
    <source>
        <dbReference type="PIRSR" id="PIRSR038896-50"/>
    </source>
</evidence>
<evidence type="ECO:0000313" key="4">
    <source>
        <dbReference type="Proteomes" id="UP000001396"/>
    </source>
</evidence>
<dbReference type="InterPro" id="IPR024884">
    <property type="entry name" value="NAPE-PLD"/>
</dbReference>
<gene>
    <name evidence="3" type="ORF">PPL_02546</name>
</gene>
<dbReference type="PANTHER" id="PTHR15032:SF4">
    <property type="entry name" value="N-ACYL-PHOSPHATIDYLETHANOLAMINE-HYDROLYZING PHOSPHOLIPASE D"/>
    <property type="match status" value="1"/>
</dbReference>
<dbReference type="GO" id="GO:0008270">
    <property type="term" value="F:zinc ion binding"/>
    <property type="evidence" value="ECO:0007669"/>
    <property type="project" value="InterPro"/>
</dbReference>
<dbReference type="OMA" id="QHWTRRT"/>
<organism evidence="3 4">
    <name type="scientific">Heterostelium pallidum (strain ATCC 26659 / Pp 5 / PN500)</name>
    <name type="common">Cellular slime mold</name>
    <name type="synonym">Polysphondylium pallidum</name>
    <dbReference type="NCBI Taxonomy" id="670386"/>
    <lineage>
        <taxon>Eukaryota</taxon>
        <taxon>Amoebozoa</taxon>
        <taxon>Evosea</taxon>
        <taxon>Eumycetozoa</taxon>
        <taxon>Dictyostelia</taxon>
        <taxon>Acytosteliales</taxon>
        <taxon>Acytosteliaceae</taxon>
        <taxon>Heterostelium</taxon>
    </lineage>
</organism>
<dbReference type="Gene3D" id="3.60.15.10">
    <property type="entry name" value="Ribonuclease Z/Hydroxyacylglutathione hydrolase-like"/>
    <property type="match status" value="1"/>
</dbReference>
<dbReference type="Proteomes" id="UP000001396">
    <property type="component" value="Unassembled WGS sequence"/>
</dbReference>
<name>D3B2D5_HETP5</name>
<dbReference type="EMBL" id="ADBJ01000009">
    <property type="protein sequence ID" value="EFA84510.1"/>
    <property type="molecule type" value="Genomic_DNA"/>
</dbReference>
<dbReference type="SUPFAM" id="SSF56281">
    <property type="entry name" value="Metallo-hydrolase/oxidoreductase"/>
    <property type="match status" value="1"/>
</dbReference>
<dbReference type="GO" id="GO:0070290">
    <property type="term" value="F:N-acylphosphatidylethanolamine-specific phospholipase D activity"/>
    <property type="evidence" value="ECO:0007669"/>
    <property type="project" value="InterPro"/>
</dbReference>
<dbReference type="STRING" id="670386.D3B2D5"/>